<keyword evidence="5" id="KW-0862">Zinc</keyword>
<keyword evidence="3" id="KW-0677">Repeat</keyword>
<proteinExistence type="predicted"/>
<evidence type="ECO:0000256" key="3">
    <source>
        <dbReference type="ARBA" id="ARBA00022737"/>
    </source>
</evidence>
<keyword evidence="2" id="KW-0479">Metal-binding</keyword>
<dbReference type="OrthoDB" id="654211at2759"/>
<reference evidence="8" key="2">
    <citation type="journal article" date="2023" name="IMA Fungus">
        <title>Comparative genomic study of the Penicillium genus elucidates a diverse pangenome and 15 lateral gene transfer events.</title>
        <authorList>
            <person name="Petersen C."/>
            <person name="Sorensen T."/>
            <person name="Nielsen M.R."/>
            <person name="Sondergaard T.E."/>
            <person name="Sorensen J.L."/>
            <person name="Fitzpatrick D.A."/>
            <person name="Frisvad J.C."/>
            <person name="Nielsen K.L."/>
        </authorList>
    </citation>
    <scope>NUCLEOTIDE SEQUENCE</scope>
    <source>
        <strain evidence="8">IBT 29677</strain>
    </source>
</reference>
<comment type="subcellular location">
    <subcellularLocation>
        <location evidence="1">Nucleus</location>
    </subcellularLocation>
</comment>
<dbReference type="InterPro" id="IPR007219">
    <property type="entry name" value="XnlR_reg_dom"/>
</dbReference>
<accession>A0A9W9W4D8</accession>
<dbReference type="EMBL" id="JAPZBU010000005">
    <property type="protein sequence ID" value="KAJ5403279.1"/>
    <property type="molecule type" value="Genomic_DNA"/>
</dbReference>
<protein>
    <recommendedName>
        <fullName evidence="7">Xylanolytic transcriptional activator regulatory domain-containing protein</fullName>
    </recommendedName>
</protein>
<evidence type="ECO:0000313" key="9">
    <source>
        <dbReference type="Proteomes" id="UP001147747"/>
    </source>
</evidence>
<dbReference type="AlphaFoldDB" id="A0A9W9W4D8"/>
<organism evidence="8 9">
    <name type="scientific">Penicillium cosmopolitanum</name>
    <dbReference type="NCBI Taxonomy" id="1131564"/>
    <lineage>
        <taxon>Eukaryota</taxon>
        <taxon>Fungi</taxon>
        <taxon>Dikarya</taxon>
        <taxon>Ascomycota</taxon>
        <taxon>Pezizomycotina</taxon>
        <taxon>Eurotiomycetes</taxon>
        <taxon>Eurotiomycetidae</taxon>
        <taxon>Eurotiales</taxon>
        <taxon>Aspergillaceae</taxon>
        <taxon>Penicillium</taxon>
    </lineage>
</organism>
<dbReference type="GO" id="GO:0000785">
    <property type="term" value="C:chromatin"/>
    <property type="evidence" value="ECO:0007669"/>
    <property type="project" value="TreeGrafter"/>
</dbReference>
<dbReference type="GO" id="GO:0008270">
    <property type="term" value="F:zinc ion binding"/>
    <property type="evidence" value="ECO:0007669"/>
    <property type="project" value="UniProtKB-KW"/>
</dbReference>
<dbReference type="GO" id="GO:0005634">
    <property type="term" value="C:nucleus"/>
    <property type="evidence" value="ECO:0007669"/>
    <property type="project" value="UniProtKB-SubCell"/>
</dbReference>
<keyword evidence="4" id="KW-0863">Zinc-finger</keyword>
<gene>
    <name evidence="8" type="ORF">N7509_003150</name>
</gene>
<dbReference type="PANTHER" id="PTHR40626:SF10">
    <property type="entry name" value="C2H2-TYPE DOMAIN-CONTAINING PROTEIN"/>
    <property type="match status" value="1"/>
</dbReference>
<keyword evidence="9" id="KW-1185">Reference proteome</keyword>
<dbReference type="GO" id="GO:0000981">
    <property type="term" value="F:DNA-binding transcription factor activity, RNA polymerase II-specific"/>
    <property type="evidence" value="ECO:0007669"/>
    <property type="project" value="InterPro"/>
</dbReference>
<evidence type="ECO:0000259" key="7">
    <source>
        <dbReference type="Pfam" id="PF04082"/>
    </source>
</evidence>
<dbReference type="Proteomes" id="UP001147747">
    <property type="component" value="Unassembled WGS sequence"/>
</dbReference>
<keyword evidence="6" id="KW-0539">Nucleus</keyword>
<dbReference type="GeneID" id="81366767"/>
<feature type="domain" description="Xylanolytic transcriptional activator regulatory" evidence="7">
    <location>
        <begin position="10"/>
        <end position="247"/>
    </location>
</feature>
<evidence type="ECO:0000256" key="5">
    <source>
        <dbReference type="ARBA" id="ARBA00022833"/>
    </source>
</evidence>
<reference evidence="8" key="1">
    <citation type="submission" date="2022-12" db="EMBL/GenBank/DDBJ databases">
        <authorList>
            <person name="Petersen C."/>
        </authorList>
    </citation>
    <scope>NUCLEOTIDE SEQUENCE</scope>
    <source>
        <strain evidence="8">IBT 29677</strain>
    </source>
</reference>
<name>A0A9W9W4D8_9EURO</name>
<sequence length="411" mass="45745">NALTRFLAGYFTGFYPHCPFTHSPTFKLEACSPELCLAMMTVGAQDRFETTSARQLFHFSKALLFDSQQRRMGSNGDQSSSERSTSSFEPIDQLGCLLCLAQFATWQSDASLRTEACILQSLLSQSLRLSGLDEASEGTEGCSWEKWTQEESARRTKFFAFCFLGIQNIANDTPPSVLCDEINLKLPCSCPEWTAPDAVTWNLLRQSTPNEQGLFRDTLDALLSADYRSTHGNSPVANYVLIHGLLQIIVSTRRSISGTLNALRRWTSCWQQTPESNLEPLDPNGPLPFKSSALLSLAYVRNCSGVSKSRSIFSWAPTEIAESLQTSLKVDRKWSSLLSAYHATNFLATLVNLGVQYFKHNQAVLWSIEATLCGLESCVFLEKWLYHVQGTRQECPLTGSSSLSHPQLPFG</sequence>
<dbReference type="PANTHER" id="PTHR40626">
    <property type="entry name" value="MIP31509P"/>
    <property type="match status" value="1"/>
</dbReference>
<dbReference type="GO" id="GO:0006351">
    <property type="term" value="P:DNA-templated transcription"/>
    <property type="evidence" value="ECO:0007669"/>
    <property type="project" value="InterPro"/>
</dbReference>
<dbReference type="RefSeq" id="XP_056490521.1">
    <property type="nucleotide sequence ID" value="XM_056627787.1"/>
</dbReference>
<evidence type="ECO:0000256" key="2">
    <source>
        <dbReference type="ARBA" id="ARBA00022723"/>
    </source>
</evidence>
<feature type="non-terminal residue" evidence="8">
    <location>
        <position position="411"/>
    </location>
</feature>
<evidence type="ECO:0000256" key="1">
    <source>
        <dbReference type="ARBA" id="ARBA00004123"/>
    </source>
</evidence>
<evidence type="ECO:0000256" key="6">
    <source>
        <dbReference type="ARBA" id="ARBA00023242"/>
    </source>
</evidence>
<dbReference type="Pfam" id="PF04082">
    <property type="entry name" value="Fungal_trans"/>
    <property type="match status" value="1"/>
</dbReference>
<comment type="caution">
    <text evidence="8">The sequence shown here is derived from an EMBL/GenBank/DDBJ whole genome shotgun (WGS) entry which is preliminary data.</text>
</comment>
<dbReference type="InterPro" id="IPR051059">
    <property type="entry name" value="VerF-like"/>
</dbReference>
<evidence type="ECO:0000256" key="4">
    <source>
        <dbReference type="ARBA" id="ARBA00022771"/>
    </source>
</evidence>
<dbReference type="GO" id="GO:0000978">
    <property type="term" value="F:RNA polymerase II cis-regulatory region sequence-specific DNA binding"/>
    <property type="evidence" value="ECO:0007669"/>
    <property type="project" value="InterPro"/>
</dbReference>
<evidence type="ECO:0000313" key="8">
    <source>
        <dbReference type="EMBL" id="KAJ5403279.1"/>
    </source>
</evidence>